<dbReference type="PROSITE" id="PS00211">
    <property type="entry name" value="ABC_TRANSPORTER_1"/>
    <property type="match status" value="1"/>
</dbReference>
<evidence type="ECO:0000313" key="6">
    <source>
        <dbReference type="Proteomes" id="UP000501063"/>
    </source>
</evidence>
<dbReference type="SMART" id="SM00382">
    <property type="entry name" value="AAA"/>
    <property type="match status" value="2"/>
</dbReference>
<dbReference type="InterPro" id="IPR017871">
    <property type="entry name" value="ABC_transporter-like_CS"/>
</dbReference>
<evidence type="ECO:0000313" key="5">
    <source>
        <dbReference type="EMBL" id="QIE87436.1"/>
    </source>
</evidence>
<keyword evidence="2 5" id="KW-0067">ATP-binding</keyword>
<feature type="domain" description="ABC transporter" evidence="3">
    <location>
        <begin position="14"/>
        <end position="250"/>
    </location>
</feature>
<dbReference type="Proteomes" id="UP000608450">
    <property type="component" value="Unassembled WGS sequence"/>
</dbReference>
<dbReference type="Gene3D" id="3.40.50.300">
    <property type="entry name" value="P-loop containing nucleotide triphosphate hydrolases"/>
    <property type="match status" value="2"/>
</dbReference>
<dbReference type="GO" id="GO:0005524">
    <property type="term" value="F:ATP binding"/>
    <property type="evidence" value="ECO:0007669"/>
    <property type="project" value="UniProtKB-KW"/>
</dbReference>
<dbReference type="PANTHER" id="PTHR43038:SF3">
    <property type="entry name" value="ABC TRANSPORTER G FAMILY MEMBER 20 ISOFORM X1"/>
    <property type="match status" value="1"/>
</dbReference>
<evidence type="ECO:0000313" key="7">
    <source>
        <dbReference type="Proteomes" id="UP000608450"/>
    </source>
</evidence>
<dbReference type="InterPro" id="IPR027417">
    <property type="entry name" value="P-loop_NTPase"/>
</dbReference>
<dbReference type="InterPro" id="IPR003439">
    <property type="entry name" value="ABC_transporter-like_ATP-bd"/>
</dbReference>
<organism evidence="5 6">
    <name type="scientific">Pseudomonas nitroreducens</name>
    <dbReference type="NCBI Taxonomy" id="46680"/>
    <lineage>
        <taxon>Bacteria</taxon>
        <taxon>Pseudomonadati</taxon>
        <taxon>Pseudomonadota</taxon>
        <taxon>Gammaproteobacteria</taxon>
        <taxon>Pseudomonadales</taxon>
        <taxon>Pseudomonadaceae</taxon>
        <taxon>Pseudomonas</taxon>
    </lineage>
</organism>
<evidence type="ECO:0000259" key="3">
    <source>
        <dbReference type="PROSITE" id="PS50893"/>
    </source>
</evidence>
<proteinExistence type="predicted"/>
<sequence>MTTTPAGREEGPVIRAEGLAKHFLVKESGKAVQALKDISLDIPRGQLTALVGPDGAGKTTFLRLVAGLLQADSGTLTVLDLDVHAHPQQVQDRISYMPQRFGLYEDLSVQENLDLYADLHGVPHKARQERYQRLLEMTDLARFTDRPAGKLSGGMKQKLGLACTLVRSPDLLLLDEPTVGVDPLSRRELWEIIQQLIEQEQLSVLVSTSYMDEAERCAEVFLLHQGQLMAKGDPASIREHADNLCFIATPPPDEPARTLQARLLDDHQNIVDAVPQSGEVRFIRQPDADQGKLDQLLDGAPVHQVDARLEDGFMFLLRARSDAEKVDMESLKAGTRRHGEGHADSDETVIEVKDLVRKFGDFTAVASTSFSVHRGEIFGLLGPNGAGKTTTFRMLCGLLPATSGTLQVAGVNLRHARAQARRKVGYVSQKFSLYGNLSVAENLRFFGGAYGLGGRQLKQRMAEVSRQFDLAGQEDSPSGQLPGGFKQRLAMAVGLLHEPEILFLDEPTSGADPLARRGFWQRITALAASGTTIIITTHFMEEAEYCDRIVIQDAGKLLAMGTPREVREQAGGKGSTLNMEQAFIEIVETNRQHAKAGTA</sequence>
<dbReference type="EMBL" id="CP049140">
    <property type="protein sequence ID" value="QIE87436.1"/>
    <property type="molecule type" value="Genomic_DNA"/>
</dbReference>
<dbReference type="PROSITE" id="PS50893">
    <property type="entry name" value="ABC_TRANSPORTER_2"/>
    <property type="match status" value="2"/>
</dbReference>
<dbReference type="KEGG" id="pnt:G5B91_14645"/>
<dbReference type="Pfam" id="PF00005">
    <property type="entry name" value="ABC_tran"/>
    <property type="match status" value="2"/>
</dbReference>
<reference evidence="5 6" key="1">
    <citation type="submission" date="2020-02" db="EMBL/GenBank/DDBJ databases">
        <title>Integrative conjugative elements (ICEs) and plasmids drive adaptation of Pseudomonas nitroreducens strain HBP1 to wastewater environment.</title>
        <authorList>
            <person name="Sentchilo V."/>
            <person name="Carraro N."/>
            <person name="Bertelli C."/>
            <person name="van der Meer J.R."/>
        </authorList>
    </citation>
    <scope>NUCLEOTIDE SEQUENCE [LARGE SCALE GENOMIC DNA]</scope>
    <source>
        <strain evidence="5 6">HBP1</strain>
    </source>
</reference>
<accession>A0A6G6IW55</accession>
<keyword evidence="1" id="KW-0547">Nucleotide-binding</keyword>
<name>A0A6G6IW55_PSENT</name>
<protein>
    <submittedName>
        <fullName evidence="5">ABC transporter ATP-binding protein</fullName>
    </submittedName>
</protein>
<evidence type="ECO:0000313" key="4">
    <source>
        <dbReference type="EMBL" id="MBG6289279.1"/>
    </source>
</evidence>
<gene>
    <name evidence="5" type="ORF">G5B91_14645</name>
    <name evidence="4" type="ORF">I5I61_17645</name>
</gene>
<dbReference type="GO" id="GO:0016887">
    <property type="term" value="F:ATP hydrolysis activity"/>
    <property type="evidence" value="ECO:0007669"/>
    <property type="project" value="InterPro"/>
</dbReference>
<keyword evidence="7" id="KW-1185">Reference proteome</keyword>
<dbReference type="EMBL" id="JADTFC010000045">
    <property type="protein sequence ID" value="MBG6289279.1"/>
    <property type="molecule type" value="Genomic_DNA"/>
</dbReference>
<dbReference type="PANTHER" id="PTHR43038">
    <property type="entry name" value="ATP-BINDING CASSETTE, SUB-FAMILY H, MEMBER 1"/>
    <property type="match status" value="1"/>
</dbReference>
<dbReference type="RefSeq" id="WP_024762741.1">
    <property type="nucleotide sequence ID" value="NZ_CP049140.1"/>
</dbReference>
<reference evidence="4 7" key="2">
    <citation type="submission" date="2020-11" db="EMBL/GenBank/DDBJ databases">
        <title>Enhanced detection system for hospital associated transmission using whole genome sequencing surveillance.</title>
        <authorList>
            <person name="Harrison L.H."/>
            <person name="Van Tyne D."/>
            <person name="Marsh J.W."/>
            <person name="Griffith M.P."/>
            <person name="Snyder D.J."/>
            <person name="Cooper V.S."/>
            <person name="Mustapha M."/>
        </authorList>
    </citation>
    <scope>NUCLEOTIDE SEQUENCE [LARGE SCALE GENOMIC DNA]</scope>
    <source>
        <strain evidence="4 7">PSA00705</strain>
    </source>
</reference>
<dbReference type="InterPro" id="IPR003593">
    <property type="entry name" value="AAA+_ATPase"/>
</dbReference>
<dbReference type="AlphaFoldDB" id="A0A6G6IW55"/>
<dbReference type="Proteomes" id="UP000501063">
    <property type="component" value="Chromosome"/>
</dbReference>
<dbReference type="CDD" id="cd03230">
    <property type="entry name" value="ABC_DR_subfamily_A"/>
    <property type="match status" value="1"/>
</dbReference>
<feature type="domain" description="ABC transporter" evidence="3">
    <location>
        <begin position="350"/>
        <end position="579"/>
    </location>
</feature>
<dbReference type="SUPFAM" id="SSF52540">
    <property type="entry name" value="P-loop containing nucleoside triphosphate hydrolases"/>
    <property type="match status" value="2"/>
</dbReference>
<evidence type="ECO:0000256" key="1">
    <source>
        <dbReference type="ARBA" id="ARBA00022741"/>
    </source>
</evidence>
<evidence type="ECO:0000256" key="2">
    <source>
        <dbReference type="ARBA" id="ARBA00022840"/>
    </source>
</evidence>